<gene>
    <name evidence="2" type="ORF">MHSWG343_07250</name>
</gene>
<name>A0A478FUF1_9MOLU</name>
<sequence length="181" mass="19860">MSTQAIGAAAAGAAVIGGGGTLAAYAAGAFDAKWEGATFEEYAKSLGNLKYIGETGDSILVTPPDKTKITTRMQDSGKGTEYKNSIKSNWNYMKKDDVNSEQDKAKRPEDQDLFPSGTWSKENEIADWISVWCGAIRNKKVKVKRTKDNKVEWRTEFFETNNSWKAFEAVCLEAKDPISAG</sequence>
<evidence type="ECO:0000313" key="3">
    <source>
        <dbReference type="Proteomes" id="UP000324831"/>
    </source>
</evidence>
<evidence type="ECO:0000313" key="2">
    <source>
        <dbReference type="EMBL" id="GCE63725.1"/>
    </source>
</evidence>
<proteinExistence type="predicted"/>
<comment type="caution">
    <text evidence="2">The sequence shown here is derived from an EMBL/GenBank/DDBJ whole genome shotgun (WGS) entry which is preliminary data.</text>
</comment>
<protein>
    <submittedName>
        <fullName evidence="2">Uncharacterized protein</fullName>
    </submittedName>
</protein>
<feature type="region of interest" description="Disordered" evidence="1">
    <location>
        <begin position="97"/>
        <end position="117"/>
    </location>
</feature>
<dbReference type="EMBL" id="BIMN01000003">
    <property type="protein sequence ID" value="GCE63725.1"/>
    <property type="molecule type" value="Genomic_DNA"/>
</dbReference>
<organism evidence="2 3">
    <name type="scientific">Candidatus Mycoplasma haematohominis</name>
    <dbReference type="NCBI Taxonomy" id="1494318"/>
    <lineage>
        <taxon>Bacteria</taxon>
        <taxon>Bacillati</taxon>
        <taxon>Mycoplasmatota</taxon>
        <taxon>Mollicutes</taxon>
        <taxon>Mycoplasmataceae</taxon>
        <taxon>Mycoplasma</taxon>
    </lineage>
</organism>
<accession>A0A478FUF1</accession>
<feature type="compositionally biased region" description="Basic and acidic residues" evidence="1">
    <location>
        <begin position="97"/>
        <end position="110"/>
    </location>
</feature>
<dbReference type="Proteomes" id="UP000324831">
    <property type="component" value="Unassembled WGS sequence"/>
</dbReference>
<reference evidence="2 3" key="1">
    <citation type="submission" date="2019-01" db="EMBL/GenBank/DDBJ databases">
        <title>Draft genome sequences of Candidatus Mycoplasma haemohominis SWG34-3 identified from a patient with pyrexia, anemia and liver dysfunction.</title>
        <authorList>
            <person name="Sekizuka T."/>
            <person name="Hattori N."/>
            <person name="Katano H."/>
            <person name="Takuma T."/>
            <person name="Ito T."/>
            <person name="Arai N."/>
            <person name="Yanai R."/>
            <person name="Ishii S."/>
            <person name="Miura Y."/>
            <person name="Tokunaga T."/>
            <person name="Watanabe H."/>
            <person name="Nomura N."/>
            <person name="Eguchi J."/>
            <person name="Arai T."/>
            <person name="Hasegawa H."/>
            <person name="Nakamaki T."/>
            <person name="Wakita T."/>
            <person name="Niki Y."/>
            <person name="Kuroda M."/>
        </authorList>
    </citation>
    <scope>NUCLEOTIDE SEQUENCE [LARGE SCALE GENOMIC DNA]</scope>
    <source>
        <strain evidence="2">SWG34-3</strain>
    </source>
</reference>
<dbReference type="AlphaFoldDB" id="A0A478FUF1"/>
<evidence type="ECO:0000256" key="1">
    <source>
        <dbReference type="SAM" id="MobiDB-lite"/>
    </source>
</evidence>